<dbReference type="Gene3D" id="3.30.300.20">
    <property type="match status" value="1"/>
</dbReference>
<dbReference type="Proteomes" id="UP000190229">
    <property type="component" value="Unassembled WGS sequence"/>
</dbReference>
<dbReference type="InterPro" id="IPR036102">
    <property type="entry name" value="OsmC/Ohrsf"/>
</dbReference>
<evidence type="ECO:0000313" key="1">
    <source>
        <dbReference type="EMBL" id="OPG15543.1"/>
    </source>
</evidence>
<evidence type="ECO:0008006" key="3">
    <source>
        <dbReference type="Google" id="ProtNLM"/>
    </source>
</evidence>
<comment type="caution">
    <text evidence="1">The sequence shown here is derived from an EMBL/GenBank/DDBJ whole genome shotgun (WGS) entry which is preliminary data.</text>
</comment>
<dbReference type="EMBL" id="MWPS01000027">
    <property type="protein sequence ID" value="OPG15543.1"/>
    <property type="molecule type" value="Genomic_DNA"/>
</dbReference>
<protein>
    <recommendedName>
        <fullName evidence="3">Osmotically inducible protein OsmC</fullName>
    </recommendedName>
</protein>
<dbReference type="Pfam" id="PF02566">
    <property type="entry name" value="OsmC"/>
    <property type="match status" value="1"/>
</dbReference>
<dbReference type="InterPro" id="IPR015946">
    <property type="entry name" value="KH_dom-like_a/b"/>
</dbReference>
<dbReference type="AlphaFoldDB" id="A0A1V4ERI9"/>
<name>A0A1V4ERI9_9BACL</name>
<gene>
    <name evidence="1" type="ORF">B2M26_10725</name>
</gene>
<sequence>MPRHGRALSEYGSFLERDREARKMKTSVSWRGKRRFEAVASNGQTVVIDAKPDAGGDDAGPRPMELVLMGLCGCTGIDVSLILERMRITPLRIEITADGERAAEPPEFFTKIVMNYVVDAPDADVNKVLRAVKLSQDKYCSVAHSLRAEIVGTLVFNGQSVPW</sequence>
<dbReference type="SUPFAM" id="SSF82784">
    <property type="entry name" value="OsmC-like"/>
    <property type="match status" value="1"/>
</dbReference>
<dbReference type="InterPro" id="IPR003718">
    <property type="entry name" value="OsmC/Ohr_fam"/>
</dbReference>
<keyword evidence="2" id="KW-1185">Reference proteome</keyword>
<dbReference type="PANTHER" id="PTHR34352">
    <property type="entry name" value="PROTEIN YHFA"/>
    <property type="match status" value="1"/>
</dbReference>
<evidence type="ECO:0000313" key="2">
    <source>
        <dbReference type="Proteomes" id="UP000190229"/>
    </source>
</evidence>
<dbReference type="PANTHER" id="PTHR34352:SF1">
    <property type="entry name" value="PROTEIN YHFA"/>
    <property type="match status" value="1"/>
</dbReference>
<proteinExistence type="predicted"/>
<reference evidence="1 2" key="1">
    <citation type="submission" date="2017-02" db="EMBL/GenBank/DDBJ databases">
        <title>Draft genome of Acidibacillus ferrooxidans Huett2.</title>
        <authorList>
            <person name="Schopf S."/>
        </authorList>
    </citation>
    <scope>NUCLEOTIDE SEQUENCE [LARGE SCALE GENOMIC DNA]</scope>
    <source>
        <strain evidence="1 2">Huett2</strain>
    </source>
</reference>
<accession>A0A1V4ERI9</accession>
<organism evidence="1 2">
    <name type="scientific">Ferroacidibacillus organovorans</name>
    <dbReference type="NCBI Taxonomy" id="1765683"/>
    <lineage>
        <taxon>Bacteria</taxon>
        <taxon>Bacillati</taxon>
        <taxon>Bacillota</taxon>
        <taxon>Bacilli</taxon>
        <taxon>Bacillales</taxon>
        <taxon>Alicyclobacillaceae</taxon>
        <taxon>Ferroacidibacillus</taxon>
    </lineage>
</organism>